<dbReference type="AlphaFoldDB" id="A0A1X7ILP7"/>
<evidence type="ECO:0008006" key="3">
    <source>
        <dbReference type="Google" id="ProtNLM"/>
    </source>
</evidence>
<organism evidence="1 2">
    <name type="scientific">Marivirga sericea</name>
    <dbReference type="NCBI Taxonomy" id="1028"/>
    <lineage>
        <taxon>Bacteria</taxon>
        <taxon>Pseudomonadati</taxon>
        <taxon>Bacteroidota</taxon>
        <taxon>Cytophagia</taxon>
        <taxon>Cytophagales</taxon>
        <taxon>Marivirgaceae</taxon>
        <taxon>Marivirga</taxon>
    </lineage>
</organism>
<dbReference type="STRING" id="1028.SAMN05661096_00817"/>
<evidence type="ECO:0000313" key="1">
    <source>
        <dbReference type="EMBL" id="SMG15903.1"/>
    </source>
</evidence>
<dbReference type="Pfam" id="PF14066">
    <property type="entry name" value="DUF4256"/>
    <property type="match status" value="1"/>
</dbReference>
<proteinExistence type="predicted"/>
<sequence length="125" mass="14611">MAIKNSLTVKEQTLILEKLQTRFESNMHRHPEFHWLEVQKKLESNPDKLWPLILMEATEGEPDVVGTDSITSQYVFFDCSKESPRGRRSICFDRQAQLERKKYPPRNNAEEMAAELGIEMLDESQ</sequence>
<dbReference type="EMBL" id="FXAW01000001">
    <property type="protein sequence ID" value="SMG15903.1"/>
    <property type="molecule type" value="Genomic_DNA"/>
</dbReference>
<keyword evidence="2" id="KW-1185">Reference proteome</keyword>
<reference evidence="2" key="1">
    <citation type="submission" date="2017-04" db="EMBL/GenBank/DDBJ databases">
        <authorList>
            <person name="Varghese N."/>
            <person name="Submissions S."/>
        </authorList>
    </citation>
    <scope>NUCLEOTIDE SEQUENCE [LARGE SCALE GENOMIC DNA]</scope>
    <source>
        <strain evidence="2">DSM 4125</strain>
    </source>
</reference>
<dbReference type="Proteomes" id="UP000193804">
    <property type="component" value="Unassembled WGS sequence"/>
</dbReference>
<protein>
    <recommendedName>
        <fullName evidence="3">DUF4256 domain-containing protein</fullName>
    </recommendedName>
</protein>
<evidence type="ECO:0000313" key="2">
    <source>
        <dbReference type="Proteomes" id="UP000193804"/>
    </source>
</evidence>
<accession>A0A1X7ILP7</accession>
<gene>
    <name evidence="1" type="ORF">SAMN05661096_00817</name>
</gene>
<dbReference type="InterPro" id="IPR025352">
    <property type="entry name" value="DUF4256"/>
</dbReference>
<name>A0A1X7ILP7_9BACT</name>